<dbReference type="SFLD" id="SFLDS00019">
    <property type="entry name" value="Glutathione_Transferase_(cytos"/>
    <property type="match status" value="1"/>
</dbReference>
<dbReference type="SFLD" id="SFLDG01151">
    <property type="entry name" value="Main.2:_Nu-like"/>
    <property type="match status" value="1"/>
</dbReference>
<dbReference type="SUPFAM" id="SSF52833">
    <property type="entry name" value="Thioredoxin-like"/>
    <property type="match status" value="1"/>
</dbReference>
<protein>
    <submittedName>
        <fullName evidence="4">Glutathione S-transferase N-terminal domain-containing protein</fullName>
    </submittedName>
</protein>
<dbReference type="SUPFAM" id="SSF47616">
    <property type="entry name" value="GST C-terminal domain-like"/>
    <property type="match status" value="1"/>
</dbReference>
<dbReference type="Pfam" id="PF02798">
    <property type="entry name" value="GST_N"/>
    <property type="match status" value="1"/>
</dbReference>
<dbReference type="EMBL" id="JBBKZV010000042">
    <property type="protein sequence ID" value="MEJ8826819.1"/>
    <property type="molecule type" value="Genomic_DNA"/>
</dbReference>
<dbReference type="Gene3D" id="1.20.1050.10">
    <property type="match status" value="1"/>
</dbReference>
<dbReference type="InterPro" id="IPR040079">
    <property type="entry name" value="Glutathione_S-Trfase"/>
</dbReference>
<dbReference type="Gene3D" id="3.40.30.10">
    <property type="entry name" value="Glutaredoxin"/>
    <property type="match status" value="1"/>
</dbReference>
<feature type="domain" description="GST C-terminal" evidence="3">
    <location>
        <begin position="90"/>
        <end position="217"/>
    </location>
</feature>
<dbReference type="InterPro" id="IPR036249">
    <property type="entry name" value="Thioredoxin-like_sf"/>
</dbReference>
<accession>A0ABU8WBE7</accession>
<reference evidence="4 5" key="1">
    <citation type="submission" date="2024-03" db="EMBL/GenBank/DDBJ databases">
        <title>Novel species of the genus Variovorax.</title>
        <authorList>
            <person name="Liu Q."/>
            <person name="Xin Y.-H."/>
        </authorList>
    </citation>
    <scope>NUCLEOTIDE SEQUENCE [LARGE SCALE GENOMIC DNA]</scope>
    <source>
        <strain evidence="4 5">KACC 18501</strain>
    </source>
</reference>
<dbReference type="InterPro" id="IPR004045">
    <property type="entry name" value="Glutathione_S-Trfase_N"/>
</dbReference>
<dbReference type="PANTHER" id="PTHR44051:SF8">
    <property type="entry name" value="GLUTATHIONE S-TRANSFERASE GSTA"/>
    <property type="match status" value="1"/>
</dbReference>
<evidence type="ECO:0000313" key="5">
    <source>
        <dbReference type="Proteomes" id="UP001363010"/>
    </source>
</evidence>
<gene>
    <name evidence="4" type="ORF">WKW80_33260</name>
</gene>
<dbReference type="CDD" id="cd03048">
    <property type="entry name" value="GST_N_Ure2p_like"/>
    <property type="match status" value="1"/>
</dbReference>
<dbReference type="InterPro" id="IPR036282">
    <property type="entry name" value="Glutathione-S-Trfase_C_sf"/>
</dbReference>
<dbReference type="InterPro" id="IPR010987">
    <property type="entry name" value="Glutathione-S-Trfase_C-like"/>
</dbReference>
<dbReference type="CDD" id="cd10291">
    <property type="entry name" value="GST_C_YfcG_like"/>
    <property type="match status" value="1"/>
</dbReference>
<dbReference type="Proteomes" id="UP001363010">
    <property type="component" value="Unassembled WGS sequence"/>
</dbReference>
<dbReference type="PANTHER" id="PTHR44051">
    <property type="entry name" value="GLUTATHIONE S-TRANSFERASE-RELATED"/>
    <property type="match status" value="1"/>
</dbReference>
<comment type="caution">
    <text evidence="4">The sequence shown here is derived from an EMBL/GenBank/DDBJ whole genome shotgun (WGS) entry which is preliminary data.</text>
</comment>
<keyword evidence="5" id="KW-1185">Reference proteome</keyword>
<evidence type="ECO:0000259" key="3">
    <source>
        <dbReference type="PROSITE" id="PS50405"/>
    </source>
</evidence>
<dbReference type="SFLD" id="SFLDG00358">
    <property type="entry name" value="Main_(cytGST)"/>
    <property type="match status" value="1"/>
</dbReference>
<evidence type="ECO:0000256" key="1">
    <source>
        <dbReference type="RuleBase" id="RU003494"/>
    </source>
</evidence>
<evidence type="ECO:0000259" key="2">
    <source>
        <dbReference type="PROSITE" id="PS50404"/>
    </source>
</evidence>
<evidence type="ECO:0000313" key="4">
    <source>
        <dbReference type="EMBL" id="MEJ8826819.1"/>
    </source>
</evidence>
<dbReference type="PROSITE" id="PS50405">
    <property type="entry name" value="GST_CTER"/>
    <property type="match status" value="1"/>
</dbReference>
<name>A0ABU8WBE7_9BURK</name>
<sequence length="233" mass="26877">MIDLYFWSTPNGYKVSILLEELGTAYNVIPIHIGKGDQFKPDFLKISPNNKIPAIFDPDGPNGEPIAMFESGAIMLYLAEKFGWKFLPQSMRQRYEVVQWLMFQMGGVGPMLGQAHHFRKYAPETIEYAIDRYTKEARRLYTVIDRRLSESEYLAGEYSIADIATYPWLRAHKWQGQDIAEFPNLQRWYSAVRERPAVQRGIAVLEEKVDKSGAKPAGERWNNLFGSKQFTGR</sequence>
<organism evidence="4 5">
    <name type="scientific">Variovorax humicola</name>
    <dbReference type="NCBI Taxonomy" id="1769758"/>
    <lineage>
        <taxon>Bacteria</taxon>
        <taxon>Pseudomonadati</taxon>
        <taxon>Pseudomonadota</taxon>
        <taxon>Betaproteobacteria</taxon>
        <taxon>Burkholderiales</taxon>
        <taxon>Comamonadaceae</taxon>
        <taxon>Variovorax</taxon>
    </lineage>
</organism>
<feature type="domain" description="GST N-terminal" evidence="2">
    <location>
        <begin position="1"/>
        <end position="86"/>
    </location>
</feature>
<dbReference type="InterPro" id="IPR004046">
    <property type="entry name" value="GST_C"/>
</dbReference>
<comment type="similarity">
    <text evidence="1">Belongs to the GST superfamily.</text>
</comment>
<proteinExistence type="inferred from homology"/>
<dbReference type="PROSITE" id="PS50404">
    <property type="entry name" value="GST_NTER"/>
    <property type="match status" value="1"/>
</dbReference>
<dbReference type="RefSeq" id="WP_340367855.1">
    <property type="nucleotide sequence ID" value="NZ_JBBKZV010000042.1"/>
</dbReference>
<dbReference type="Pfam" id="PF00043">
    <property type="entry name" value="GST_C"/>
    <property type="match status" value="1"/>
</dbReference>